<gene>
    <name evidence="1" type="ORF">SMTD_LOCUS10307</name>
</gene>
<reference evidence="1 2" key="1">
    <citation type="submission" date="2018-11" db="EMBL/GenBank/DDBJ databases">
        <authorList>
            <consortium name="Pathogen Informatics"/>
        </authorList>
    </citation>
    <scope>NUCLEOTIDE SEQUENCE [LARGE SCALE GENOMIC DNA]</scope>
    <source>
        <strain>Denwood</strain>
        <strain evidence="2">Zambia</strain>
    </source>
</reference>
<accession>A0A183P7H1</accession>
<proteinExistence type="predicted"/>
<name>A0A183P7H1_9TREM</name>
<organism evidence="1 2">
    <name type="scientific">Schistosoma mattheei</name>
    <dbReference type="NCBI Taxonomy" id="31246"/>
    <lineage>
        <taxon>Eukaryota</taxon>
        <taxon>Metazoa</taxon>
        <taxon>Spiralia</taxon>
        <taxon>Lophotrochozoa</taxon>
        <taxon>Platyhelminthes</taxon>
        <taxon>Trematoda</taxon>
        <taxon>Digenea</taxon>
        <taxon>Strigeidida</taxon>
        <taxon>Schistosomatoidea</taxon>
        <taxon>Schistosomatidae</taxon>
        <taxon>Schistosoma</taxon>
    </lineage>
</organism>
<evidence type="ECO:0000313" key="2">
    <source>
        <dbReference type="Proteomes" id="UP000269396"/>
    </source>
</evidence>
<keyword evidence="2" id="KW-1185">Reference proteome</keyword>
<dbReference type="AlphaFoldDB" id="A0A183P7H1"/>
<dbReference type="EMBL" id="UZAL01030462">
    <property type="protein sequence ID" value="VDP53902.1"/>
    <property type="molecule type" value="Genomic_DNA"/>
</dbReference>
<evidence type="ECO:0000313" key="1">
    <source>
        <dbReference type="EMBL" id="VDP53902.1"/>
    </source>
</evidence>
<protein>
    <submittedName>
        <fullName evidence="1">Uncharacterized protein</fullName>
    </submittedName>
</protein>
<dbReference type="Proteomes" id="UP000269396">
    <property type="component" value="Unassembled WGS sequence"/>
</dbReference>
<sequence>MLLYVVLKSKFMKTVQQDLLLNKCLIQLNSNKRKVVRKADNITKTK</sequence>